<dbReference type="Proteomes" id="UP000600139">
    <property type="component" value="Unassembled WGS sequence"/>
</dbReference>
<proteinExistence type="predicted"/>
<dbReference type="EMBL" id="JAENIK010000004">
    <property type="protein sequence ID" value="MBK1814914.1"/>
    <property type="molecule type" value="Genomic_DNA"/>
</dbReference>
<dbReference type="InterPro" id="IPR029044">
    <property type="entry name" value="Nucleotide-diphossugar_trans"/>
</dbReference>
<dbReference type="SUPFAM" id="SSF53448">
    <property type="entry name" value="Nucleotide-diphospho-sugar transferases"/>
    <property type="match status" value="1"/>
</dbReference>
<keyword evidence="2" id="KW-1185">Reference proteome</keyword>
<organism evidence="1 2">
    <name type="scientific">Luteolibacter yonseiensis</name>
    <dbReference type="NCBI Taxonomy" id="1144680"/>
    <lineage>
        <taxon>Bacteria</taxon>
        <taxon>Pseudomonadati</taxon>
        <taxon>Verrucomicrobiota</taxon>
        <taxon>Verrucomicrobiia</taxon>
        <taxon>Verrucomicrobiales</taxon>
        <taxon>Verrucomicrobiaceae</taxon>
        <taxon>Luteolibacter</taxon>
    </lineage>
</organism>
<gene>
    <name evidence="1" type="ORF">JIN84_04765</name>
</gene>
<dbReference type="AlphaFoldDB" id="A0A934VB08"/>
<protein>
    <recommendedName>
        <fullName evidence="3">Glycosyltransferase</fullName>
    </recommendedName>
</protein>
<name>A0A934VB08_9BACT</name>
<comment type="caution">
    <text evidence="1">The sequence shown here is derived from an EMBL/GenBank/DDBJ whole genome shotgun (WGS) entry which is preliminary data.</text>
</comment>
<evidence type="ECO:0000313" key="1">
    <source>
        <dbReference type="EMBL" id="MBK1814914.1"/>
    </source>
</evidence>
<sequence length="251" mass="28354">MSQSDPEPLHLVCFRWGTRYGADYVNRLHAMVTRHLKSPFVFHCVTDEASGLSPGIVPHPLPADHFNGNWNKLMMFQENFLDLKGRNAVLLDLDLVILDDLSFLHSEPDKDFMIARNWAPGVRGNSSVYRLRIGSHTQVWHDFIADSSGNIESFHGKNRSFGDQQWMNHAIADYAYFPAGKIVSFKRHCGAKSLEIKLPLFGTVSTARFGSAKPPQGTAIVLFHGDPLPPDVRDKPSGRWKHAPFVAEHWR</sequence>
<accession>A0A934VB08</accession>
<evidence type="ECO:0000313" key="2">
    <source>
        <dbReference type="Proteomes" id="UP000600139"/>
    </source>
</evidence>
<reference evidence="1" key="1">
    <citation type="submission" date="2021-01" db="EMBL/GenBank/DDBJ databases">
        <title>Modified the classification status of verrucomicrobia.</title>
        <authorList>
            <person name="Feng X."/>
        </authorList>
    </citation>
    <scope>NUCLEOTIDE SEQUENCE</scope>
    <source>
        <strain evidence="1">JCM 18052</strain>
    </source>
</reference>
<dbReference type="RefSeq" id="WP_200349862.1">
    <property type="nucleotide sequence ID" value="NZ_BAABHZ010000010.1"/>
</dbReference>
<evidence type="ECO:0008006" key="3">
    <source>
        <dbReference type="Google" id="ProtNLM"/>
    </source>
</evidence>